<dbReference type="RefSeq" id="WP_076208121.1">
    <property type="nucleotide sequence ID" value="NZ_MBER01000181.1"/>
</dbReference>
<evidence type="ECO:0000256" key="5">
    <source>
        <dbReference type="ARBA" id="ARBA00023004"/>
    </source>
</evidence>
<dbReference type="GO" id="GO:0046872">
    <property type="term" value="F:metal ion binding"/>
    <property type="evidence" value="ECO:0007669"/>
    <property type="project" value="UniProtKB-KW"/>
</dbReference>
<evidence type="ECO:0000256" key="2">
    <source>
        <dbReference type="ARBA" id="ARBA00022448"/>
    </source>
</evidence>
<reference evidence="8 9" key="1">
    <citation type="submission" date="2016-07" db="EMBL/GenBank/DDBJ databases">
        <authorList>
            <person name="Sutton G."/>
            <person name="Brinkac L."/>
            <person name="Sanka R."/>
            <person name="Adams M."/>
            <person name="Lau E."/>
            <person name="Kumar A."/>
            <person name="Macaden R."/>
        </authorList>
    </citation>
    <scope>NUCLEOTIDE SEQUENCE [LARGE SCALE GENOMIC DNA]</scope>
    <source>
        <strain evidence="8 9">GA-0871</strain>
    </source>
</reference>
<dbReference type="PANTHER" id="PTHR36923:SF3">
    <property type="entry name" value="FERREDOXIN"/>
    <property type="match status" value="1"/>
</dbReference>
<proteinExistence type="predicted"/>
<dbReference type="InterPro" id="IPR051269">
    <property type="entry name" value="Fe-S_cluster_ET"/>
</dbReference>
<dbReference type="AlphaFoldDB" id="A0ABD6QCJ4"/>
<comment type="cofactor">
    <cofactor evidence="1">
        <name>[3Fe-4S] cluster</name>
        <dbReference type="ChEBI" id="CHEBI:21137"/>
    </cofactor>
</comment>
<dbReference type="Pfam" id="PF13459">
    <property type="entry name" value="Fer4_15"/>
    <property type="match status" value="1"/>
</dbReference>
<name>A0ABD6QCJ4_MYCFO</name>
<evidence type="ECO:0000256" key="4">
    <source>
        <dbReference type="ARBA" id="ARBA00022982"/>
    </source>
</evidence>
<evidence type="ECO:0000256" key="6">
    <source>
        <dbReference type="ARBA" id="ARBA00023014"/>
    </source>
</evidence>
<dbReference type="EMBL" id="MBER01000181">
    <property type="protein sequence ID" value="OMC33129.1"/>
    <property type="molecule type" value="Genomic_DNA"/>
</dbReference>
<evidence type="ECO:0000256" key="1">
    <source>
        <dbReference type="ARBA" id="ARBA00001927"/>
    </source>
</evidence>
<accession>A0ABD6QCJ4</accession>
<sequence length="64" mass="6932">MKVEVDFVACEMHGDCVMEAPEVFDLADDSEVVTVLDDSPPENLRGKVETAARMCPVAAIKLHG</sequence>
<dbReference type="SUPFAM" id="SSF54862">
    <property type="entry name" value="4Fe-4S ferredoxins"/>
    <property type="match status" value="1"/>
</dbReference>
<keyword evidence="6" id="KW-0411">Iron-sulfur</keyword>
<protein>
    <submittedName>
        <fullName evidence="8">Ferredoxin</fullName>
    </submittedName>
</protein>
<keyword evidence="5" id="KW-0408">Iron</keyword>
<dbReference type="Proteomes" id="UP000187001">
    <property type="component" value="Unassembled WGS sequence"/>
</dbReference>
<dbReference type="PANTHER" id="PTHR36923">
    <property type="entry name" value="FERREDOXIN"/>
    <property type="match status" value="1"/>
</dbReference>
<keyword evidence="7" id="KW-0003">3Fe-4S</keyword>
<evidence type="ECO:0000313" key="9">
    <source>
        <dbReference type="Proteomes" id="UP000187001"/>
    </source>
</evidence>
<dbReference type="GO" id="GO:0051538">
    <property type="term" value="F:3 iron, 4 sulfur cluster binding"/>
    <property type="evidence" value="ECO:0007669"/>
    <property type="project" value="UniProtKB-KW"/>
</dbReference>
<evidence type="ECO:0000256" key="7">
    <source>
        <dbReference type="ARBA" id="ARBA00023291"/>
    </source>
</evidence>
<evidence type="ECO:0000256" key="3">
    <source>
        <dbReference type="ARBA" id="ARBA00022723"/>
    </source>
</evidence>
<evidence type="ECO:0000313" key="8">
    <source>
        <dbReference type="EMBL" id="OMC33129.1"/>
    </source>
</evidence>
<dbReference type="Gene3D" id="3.30.70.20">
    <property type="match status" value="1"/>
</dbReference>
<keyword evidence="2" id="KW-0813">Transport</keyword>
<keyword evidence="3" id="KW-0479">Metal-binding</keyword>
<comment type="caution">
    <text evidence="8">The sequence shown here is derived from an EMBL/GenBank/DDBJ whole genome shotgun (WGS) entry which is preliminary data.</text>
</comment>
<organism evidence="8 9">
    <name type="scientific">Mycolicibacterium fortuitum</name>
    <name type="common">Mycobacterium fortuitum</name>
    <dbReference type="NCBI Taxonomy" id="1766"/>
    <lineage>
        <taxon>Bacteria</taxon>
        <taxon>Bacillati</taxon>
        <taxon>Actinomycetota</taxon>
        <taxon>Actinomycetes</taxon>
        <taxon>Mycobacteriales</taxon>
        <taxon>Mycobacteriaceae</taxon>
        <taxon>Mycolicibacterium</taxon>
    </lineage>
</organism>
<keyword evidence="4" id="KW-0249">Electron transport</keyword>
<gene>
    <name evidence="8" type="ORF">A5742_14635</name>
</gene>